<dbReference type="Proteomes" id="UP000076574">
    <property type="component" value="Unassembled WGS sequence"/>
</dbReference>
<dbReference type="EMBL" id="LVYV01000056">
    <property type="protein sequence ID" value="KZD20349.1"/>
    <property type="molecule type" value="Genomic_DNA"/>
</dbReference>
<dbReference type="AlphaFoldDB" id="A0A163X381"/>
<accession>A0A163X381</accession>
<protein>
    <submittedName>
        <fullName evidence="1">Uncharacterized protein</fullName>
    </submittedName>
</protein>
<evidence type="ECO:0000313" key="1">
    <source>
        <dbReference type="EMBL" id="KZD20349.1"/>
    </source>
</evidence>
<reference evidence="1 2" key="1">
    <citation type="submission" date="2016-03" db="EMBL/GenBank/DDBJ databases">
        <title>Microsymbionts genomes from the relict species Vavilovia formosa (Stev.) Fed.</title>
        <authorList>
            <person name="Kopat V."/>
            <person name="Chirak E."/>
            <person name="Kimeklis A."/>
            <person name="Andronov E."/>
        </authorList>
    </citation>
    <scope>NUCLEOTIDE SEQUENCE [LARGE SCALE GENOMIC DNA]</scope>
    <source>
        <strain evidence="1 2">Vaf07</strain>
    </source>
</reference>
<sequence length="134" mass="14832">MPTYLVRIIETRDLVGVFSADNIVQLIDIVDECTEPDECEYTRMGPGGIMWASPAIPIPIAIPEDDDDGEPDPMPWAPALLKLGGTTFTDTLPIAGSAPFLTIRRSPNSQCCHSVRGRGRWCRLRRNGNEELSY</sequence>
<organism evidence="1 2">
    <name type="scientific">Tardiphaga robiniae</name>
    <dbReference type="NCBI Taxonomy" id="943830"/>
    <lineage>
        <taxon>Bacteria</taxon>
        <taxon>Pseudomonadati</taxon>
        <taxon>Pseudomonadota</taxon>
        <taxon>Alphaproteobacteria</taxon>
        <taxon>Hyphomicrobiales</taxon>
        <taxon>Nitrobacteraceae</taxon>
        <taxon>Tardiphaga</taxon>
    </lineage>
</organism>
<name>A0A163X381_9BRAD</name>
<comment type="caution">
    <text evidence="1">The sequence shown here is derived from an EMBL/GenBank/DDBJ whole genome shotgun (WGS) entry which is preliminary data.</text>
</comment>
<gene>
    <name evidence="1" type="ORF">A4A58_19100</name>
</gene>
<evidence type="ECO:0000313" key="2">
    <source>
        <dbReference type="Proteomes" id="UP000076574"/>
    </source>
</evidence>
<keyword evidence="2" id="KW-1185">Reference proteome</keyword>
<proteinExistence type="predicted"/>